<sequence>MGFDDFIDSAPSVLGAGLTTAACFAIPAAIPLAMMQGTAISDPAQIWHTGDRHTALAGKAEDAKHQLTQAVEKHAKDDKWDGNDAQAFKQSNLTPYQTALDQTSELHKGIGGSLGTLAKVYMGAGLLSATIGGIMAACAVAVAGVSWIPGVNAAAEGAATATAETSSGVFRTVLNGLVTVIGTVGRLLTKIKGLLMLAGLGFGGGLVGKTMLTGTTQANTSIWPGDPQPTAAHGK</sequence>
<proteinExistence type="predicted"/>
<keyword evidence="1" id="KW-0472">Membrane</keyword>
<evidence type="ECO:0000256" key="1">
    <source>
        <dbReference type="SAM" id="Phobius"/>
    </source>
</evidence>
<evidence type="ECO:0000313" key="2">
    <source>
        <dbReference type="EMBL" id="GAA4505405.1"/>
    </source>
</evidence>
<dbReference type="Proteomes" id="UP001500503">
    <property type="component" value="Unassembled WGS sequence"/>
</dbReference>
<name>A0ABP8QKY0_9ACTN</name>
<comment type="caution">
    <text evidence="2">The sequence shown here is derived from an EMBL/GenBank/DDBJ whole genome shotgun (WGS) entry which is preliminary data.</text>
</comment>
<evidence type="ECO:0000313" key="3">
    <source>
        <dbReference type="Proteomes" id="UP001500503"/>
    </source>
</evidence>
<keyword evidence="3" id="KW-1185">Reference proteome</keyword>
<keyword evidence="1" id="KW-1133">Transmembrane helix</keyword>
<organism evidence="2 3">
    <name type="scientific">Actinoallomurus oryzae</name>
    <dbReference type="NCBI Taxonomy" id="502180"/>
    <lineage>
        <taxon>Bacteria</taxon>
        <taxon>Bacillati</taxon>
        <taxon>Actinomycetota</taxon>
        <taxon>Actinomycetes</taxon>
        <taxon>Streptosporangiales</taxon>
        <taxon>Thermomonosporaceae</taxon>
        <taxon>Actinoallomurus</taxon>
    </lineage>
</organism>
<feature type="transmembrane region" description="Helical" evidence="1">
    <location>
        <begin position="126"/>
        <end position="148"/>
    </location>
</feature>
<keyword evidence="1" id="KW-0812">Transmembrane</keyword>
<gene>
    <name evidence="2" type="ORF">GCM10023191_061040</name>
</gene>
<accession>A0ABP8QKY0</accession>
<reference evidence="3" key="1">
    <citation type="journal article" date="2019" name="Int. J. Syst. Evol. Microbiol.">
        <title>The Global Catalogue of Microorganisms (GCM) 10K type strain sequencing project: providing services to taxonomists for standard genome sequencing and annotation.</title>
        <authorList>
            <consortium name="The Broad Institute Genomics Platform"/>
            <consortium name="The Broad Institute Genome Sequencing Center for Infectious Disease"/>
            <person name="Wu L."/>
            <person name="Ma J."/>
        </authorList>
    </citation>
    <scope>NUCLEOTIDE SEQUENCE [LARGE SCALE GENOMIC DNA]</scope>
    <source>
        <strain evidence="3">JCM 17933</strain>
    </source>
</reference>
<dbReference type="EMBL" id="BAABHF010000038">
    <property type="protein sequence ID" value="GAA4505405.1"/>
    <property type="molecule type" value="Genomic_DNA"/>
</dbReference>
<protein>
    <submittedName>
        <fullName evidence="2">Uncharacterized protein</fullName>
    </submittedName>
</protein>
<feature type="transmembrane region" description="Helical" evidence="1">
    <location>
        <begin position="12"/>
        <end position="33"/>
    </location>
</feature>
<feature type="transmembrane region" description="Helical" evidence="1">
    <location>
        <begin position="168"/>
        <end position="188"/>
    </location>
</feature>
<dbReference type="RefSeq" id="WP_345469672.1">
    <property type="nucleotide sequence ID" value="NZ_BAABHF010000038.1"/>
</dbReference>